<evidence type="ECO:0000313" key="7">
    <source>
        <dbReference type="Proteomes" id="UP000247838"/>
    </source>
</evidence>
<accession>A0A318MZ35</accession>
<evidence type="ECO:0000256" key="3">
    <source>
        <dbReference type="ARBA" id="ARBA00023210"/>
    </source>
</evidence>
<evidence type="ECO:0000313" key="6">
    <source>
        <dbReference type="EMBL" id="PXY96640.1"/>
    </source>
</evidence>
<name>A0A318MZ35_FRIPE</name>
<protein>
    <recommendedName>
        <fullName evidence="5">Cell division protein ZapD</fullName>
    </recommendedName>
    <alternativeName>
        <fullName evidence="5">Z ring-associated protein D</fullName>
    </alternativeName>
</protein>
<dbReference type="HAMAP" id="MF_01092">
    <property type="entry name" value="ZapD"/>
    <property type="match status" value="1"/>
</dbReference>
<dbReference type="SUPFAM" id="SSF160950">
    <property type="entry name" value="YacF-like"/>
    <property type="match status" value="1"/>
</dbReference>
<evidence type="ECO:0000256" key="1">
    <source>
        <dbReference type="ARBA" id="ARBA00022490"/>
    </source>
</evidence>
<dbReference type="GO" id="GO:0032153">
    <property type="term" value="C:cell division site"/>
    <property type="evidence" value="ECO:0007669"/>
    <property type="project" value="TreeGrafter"/>
</dbReference>
<proteinExistence type="inferred from homology"/>
<dbReference type="GO" id="GO:0043093">
    <property type="term" value="P:FtsZ-dependent cytokinesis"/>
    <property type="evidence" value="ECO:0007669"/>
    <property type="project" value="UniProtKB-UniRule"/>
</dbReference>
<evidence type="ECO:0000256" key="4">
    <source>
        <dbReference type="ARBA" id="ARBA00023306"/>
    </source>
</evidence>
<dbReference type="InterPro" id="IPR009777">
    <property type="entry name" value="ZapD"/>
</dbReference>
<evidence type="ECO:0000256" key="2">
    <source>
        <dbReference type="ARBA" id="ARBA00022618"/>
    </source>
</evidence>
<dbReference type="Pfam" id="PF07072">
    <property type="entry name" value="ZapD"/>
    <property type="match status" value="1"/>
</dbReference>
<dbReference type="OrthoDB" id="5294622at2"/>
<gene>
    <name evidence="5" type="primary">zapD</name>
    <name evidence="6" type="ORF">DKK76_02310</name>
</gene>
<evidence type="ECO:0000256" key="5">
    <source>
        <dbReference type="HAMAP-Rule" id="MF_01092"/>
    </source>
</evidence>
<reference evidence="6 7" key="1">
    <citation type="submission" date="2018-05" db="EMBL/GenBank/DDBJ databases">
        <title>Reference genomes for bee gut microbiota database.</title>
        <authorList>
            <person name="Ellegaard K.M."/>
        </authorList>
    </citation>
    <scope>NUCLEOTIDE SEQUENCE [LARGE SCALE GENOMIC DNA]</scope>
    <source>
        <strain evidence="6 7">ESL0167</strain>
    </source>
</reference>
<dbReference type="EMBL" id="QGLM01000005">
    <property type="protein sequence ID" value="PXY96640.1"/>
    <property type="molecule type" value="Genomic_DNA"/>
</dbReference>
<sequence>MYMGNAKTMVIFEHPLNEKIRIWLRLEFLIKQLMYNKNFDANNALYFFHLLNEILEIIERNDIRADLIKSIEEQKQKLSIWLNVPGVDTPLLDDLLSKLNVLIQQLSLDPKMGYDLKDDRFITAIRKRLTIPGGCCSFDLPFFHLWLQHPQSFRENQINQWLDSFSTLFQAMSLCMQLIRQSSHFKTLLCTNRFYQNSQDDISLLRIKVPFDKRLYPQVSGNNNRFAIRFLPLEPTLDNDEQEESAEFEFELACC</sequence>
<dbReference type="InterPro" id="IPR036268">
    <property type="entry name" value="ZapD_sf"/>
</dbReference>
<organism evidence="6 7">
    <name type="scientific">Frischella perrara</name>
    <dbReference type="NCBI Taxonomy" id="1267021"/>
    <lineage>
        <taxon>Bacteria</taxon>
        <taxon>Pseudomonadati</taxon>
        <taxon>Pseudomonadota</taxon>
        <taxon>Gammaproteobacteria</taxon>
        <taxon>Orbales</taxon>
        <taxon>Orbaceae</taxon>
        <taxon>Frischella</taxon>
    </lineage>
</organism>
<dbReference type="Gene3D" id="1.10.3900.10">
    <property type="entry name" value="YacF-like"/>
    <property type="match status" value="1"/>
</dbReference>
<dbReference type="Proteomes" id="UP000247838">
    <property type="component" value="Unassembled WGS sequence"/>
</dbReference>
<comment type="similarity">
    <text evidence="5">Belongs to the ZapD family.</text>
</comment>
<keyword evidence="1 5" id="KW-0963">Cytoplasm</keyword>
<dbReference type="PANTHER" id="PTHR39455:SF1">
    <property type="entry name" value="CELL DIVISION PROTEIN ZAPD"/>
    <property type="match status" value="1"/>
</dbReference>
<dbReference type="Gene3D" id="2.60.440.10">
    <property type="entry name" value="YacF-like domains"/>
    <property type="match status" value="1"/>
</dbReference>
<comment type="subcellular location">
    <subcellularLocation>
        <location evidence="5">Cytoplasm</location>
    </subcellularLocation>
    <text evidence="5">Localizes to mid-cell in an FtsZ-dependent manner.</text>
</comment>
<dbReference type="PANTHER" id="PTHR39455">
    <property type="entry name" value="CELL DIVISION PROTEIN ZAPD"/>
    <property type="match status" value="1"/>
</dbReference>
<comment type="caution">
    <text evidence="6">The sequence shown here is derived from an EMBL/GenBank/DDBJ whole genome shotgun (WGS) entry which is preliminary data.</text>
</comment>
<keyword evidence="3 5" id="KW-0717">Septation</keyword>
<dbReference type="GO" id="GO:0000917">
    <property type="term" value="P:division septum assembly"/>
    <property type="evidence" value="ECO:0007669"/>
    <property type="project" value="UniProtKB-KW"/>
</dbReference>
<comment type="function">
    <text evidence="5">Cell division factor that enhances FtsZ-ring assembly. Directly interacts with FtsZ and promotes bundling of FtsZ protofilaments, with a reduction in FtsZ GTPase activity.</text>
</comment>
<comment type="subunit">
    <text evidence="5">Interacts with FtsZ.</text>
</comment>
<dbReference type="GO" id="GO:0005737">
    <property type="term" value="C:cytoplasm"/>
    <property type="evidence" value="ECO:0007669"/>
    <property type="project" value="UniProtKB-SubCell"/>
</dbReference>
<keyword evidence="4 5" id="KW-0131">Cell cycle</keyword>
<keyword evidence="2 5" id="KW-0132">Cell division</keyword>
<dbReference type="AlphaFoldDB" id="A0A318MZ35"/>
<dbReference type="InterPro" id="IPR027462">
    <property type="entry name" value="ZapD_C"/>
</dbReference>